<dbReference type="Gene3D" id="3.40.50.2000">
    <property type="entry name" value="Glycogen Phosphorylase B"/>
    <property type="match status" value="2"/>
</dbReference>
<feature type="domain" description="Glycosyl transferase family 1" evidence="2">
    <location>
        <begin position="186"/>
        <end position="357"/>
    </location>
</feature>
<dbReference type="InterPro" id="IPR050194">
    <property type="entry name" value="Glycosyltransferase_grp1"/>
</dbReference>
<evidence type="ECO:0000259" key="3">
    <source>
        <dbReference type="Pfam" id="PF13439"/>
    </source>
</evidence>
<dbReference type="InterPro" id="IPR028098">
    <property type="entry name" value="Glyco_trans_4-like_N"/>
</dbReference>
<evidence type="ECO:0000259" key="2">
    <source>
        <dbReference type="Pfam" id="PF00534"/>
    </source>
</evidence>
<dbReference type="PANTHER" id="PTHR45947">
    <property type="entry name" value="SULFOQUINOVOSYL TRANSFERASE SQD2"/>
    <property type="match status" value="1"/>
</dbReference>
<dbReference type="CDD" id="cd03801">
    <property type="entry name" value="GT4_PimA-like"/>
    <property type="match status" value="1"/>
</dbReference>
<dbReference type="EMBL" id="JACXZA010000007">
    <property type="protein sequence ID" value="MBD3922016.1"/>
    <property type="molecule type" value="Genomic_DNA"/>
</dbReference>
<keyword evidence="5" id="KW-1185">Reference proteome</keyword>
<evidence type="ECO:0000313" key="4">
    <source>
        <dbReference type="EMBL" id="MBD3922016.1"/>
    </source>
</evidence>
<reference evidence="4 5" key="1">
    <citation type="submission" date="2020-09" db="EMBL/GenBank/DDBJ databases">
        <title>Paenibacillus sp. strain PR3 16S rRNA gene Genome sequencing and assembly.</title>
        <authorList>
            <person name="Kim J."/>
        </authorList>
    </citation>
    <scope>NUCLEOTIDE SEQUENCE [LARGE SCALE GENOMIC DNA]</scope>
    <source>
        <strain evidence="4 5">PR3</strain>
    </source>
</reference>
<dbReference type="Pfam" id="PF00534">
    <property type="entry name" value="Glycos_transf_1"/>
    <property type="match status" value="1"/>
</dbReference>
<sequence>MSRKVVLVTGVFPPGIGGMQNYYYNLSKHTKHAITVLASDYEGSAPFDRNQPFQIIRGSFMRGERVDVTSWGRLFRYVRRTLRNEEPDITVYGYVLIGFIGLLFKMFGGRRYVISTHGMDMLMFRKYIGLNQIVKLILRKADGVLTNSEYTRRLVEEYGVDSSRIGLVNPGVEAIFDREEKNSELLRQHGLDGKYVILTVGRLVTRKGHDRVIESMPAILRQLPNAVYVIVGDGPERGRLEQLAKRTGVSEAVRFIGNVSGSERLNDYYNLADQFIMACRELEEGDVEGFGIVYLEAASAGVPVIAGQSGGASEAVLDEVTGLIVAPESHEEITSAVIRLASDVALRERLVREGYKRAKTQFQHGNLAETFDLYIGRLCARPLPGKKRAKKPAIERMRS</sequence>
<evidence type="ECO:0000256" key="1">
    <source>
        <dbReference type="SAM" id="Phobius"/>
    </source>
</evidence>
<name>A0ABR8N1F5_9BACL</name>
<dbReference type="InterPro" id="IPR001296">
    <property type="entry name" value="Glyco_trans_1"/>
</dbReference>
<comment type="caution">
    <text evidence="4">The sequence shown here is derived from an EMBL/GenBank/DDBJ whole genome shotgun (WGS) entry which is preliminary data.</text>
</comment>
<keyword evidence="1" id="KW-0472">Membrane</keyword>
<keyword evidence="1" id="KW-0812">Transmembrane</keyword>
<dbReference type="SUPFAM" id="SSF53756">
    <property type="entry name" value="UDP-Glycosyltransferase/glycogen phosphorylase"/>
    <property type="match status" value="1"/>
</dbReference>
<keyword evidence="1" id="KW-1133">Transmembrane helix</keyword>
<evidence type="ECO:0000313" key="5">
    <source>
        <dbReference type="Proteomes" id="UP000609346"/>
    </source>
</evidence>
<dbReference type="RefSeq" id="WP_191206309.1">
    <property type="nucleotide sequence ID" value="NZ_JACXZA010000007.1"/>
</dbReference>
<dbReference type="PANTHER" id="PTHR45947:SF3">
    <property type="entry name" value="SULFOQUINOVOSYL TRANSFERASE SQD2"/>
    <property type="match status" value="1"/>
</dbReference>
<feature type="domain" description="Glycosyltransferase subfamily 4-like N-terminal" evidence="3">
    <location>
        <begin position="16"/>
        <end position="173"/>
    </location>
</feature>
<accession>A0ABR8N1F5</accession>
<dbReference type="Pfam" id="PF13439">
    <property type="entry name" value="Glyco_transf_4"/>
    <property type="match status" value="1"/>
</dbReference>
<dbReference type="Proteomes" id="UP000609346">
    <property type="component" value="Unassembled WGS sequence"/>
</dbReference>
<gene>
    <name evidence="4" type="ORF">H8B09_24860</name>
</gene>
<organism evidence="4 5">
    <name type="scientific">Paenibacillus terricola</name>
    <dbReference type="NCBI Taxonomy" id="2763503"/>
    <lineage>
        <taxon>Bacteria</taxon>
        <taxon>Bacillati</taxon>
        <taxon>Bacillota</taxon>
        <taxon>Bacilli</taxon>
        <taxon>Bacillales</taxon>
        <taxon>Paenibacillaceae</taxon>
        <taxon>Paenibacillus</taxon>
    </lineage>
</organism>
<feature type="transmembrane region" description="Helical" evidence="1">
    <location>
        <begin position="89"/>
        <end position="107"/>
    </location>
</feature>
<protein>
    <submittedName>
        <fullName evidence="4">Glycosyltransferase family 4 protein</fullName>
    </submittedName>
</protein>
<proteinExistence type="predicted"/>